<keyword evidence="3" id="KW-0444">Lipid biosynthesis</keyword>
<evidence type="ECO:0000313" key="10">
    <source>
        <dbReference type="EMBL" id="ABZ06171.1"/>
    </source>
</evidence>
<dbReference type="GO" id="GO:0009245">
    <property type="term" value="P:lipid A biosynthetic process"/>
    <property type="evidence" value="ECO:0007669"/>
    <property type="project" value="UniProtKB-KW"/>
</dbReference>
<evidence type="ECO:0000256" key="1">
    <source>
        <dbReference type="ARBA" id="ARBA00004870"/>
    </source>
</evidence>
<dbReference type="GO" id="GO:0005524">
    <property type="term" value="F:ATP binding"/>
    <property type="evidence" value="ECO:0007669"/>
    <property type="project" value="UniProtKB-KW"/>
</dbReference>
<evidence type="ECO:0000256" key="2">
    <source>
        <dbReference type="ARBA" id="ARBA00012071"/>
    </source>
</evidence>
<dbReference type="EC" id="2.7.1.130" evidence="2"/>
<evidence type="ECO:0000256" key="6">
    <source>
        <dbReference type="ARBA" id="ARBA00022741"/>
    </source>
</evidence>
<gene>
    <name evidence="10" type="ORF">ALOHA_HF4000006O13ctg1g17</name>
</gene>
<evidence type="ECO:0000256" key="3">
    <source>
        <dbReference type="ARBA" id="ARBA00022516"/>
    </source>
</evidence>
<dbReference type="Pfam" id="PF02606">
    <property type="entry name" value="LpxK"/>
    <property type="match status" value="1"/>
</dbReference>
<dbReference type="InterPro" id="IPR027417">
    <property type="entry name" value="P-loop_NTPase"/>
</dbReference>
<sequence>MVNMHCSTGYSLMTRLSRKLESIWYTSKKPNVVLRLLALCFGLLSGVRKQLYSLGVLRQIKIDVPIIVVGNINVGGTGKTPVTLWLAGILQKQGKLVGIISRGYGGSRSRREPILVSKNSNAEEVGDESLYLARESGAIVCVCVNKVRAAETLVSKGADIIIADDGLQHYPLARDFEILIIDASRGFGNGYLLPAGPLRERPETIQSFDYVLINGDDGNFEHQRLKGTRWAKFRLLDETVESLNKQSRESISFFSESDVLALAGIGNQERFYKSLKDHGIIVQPVPVDDHGKVNLFNLRKGSDLPILMTPKDAVKYDHEFPNNSWLVQPTISFDNESELIDIMKQLVSKNSEID</sequence>
<comment type="pathway">
    <text evidence="1">Glycolipid biosynthesis; lipid IV(A) biosynthesis; lipid IV(A) from (3R)-3-hydroxytetradecanoyl-[acyl-carrier-protein] and UDP-N-acetyl-alpha-D-glucosamine: step 6/6.</text>
</comment>
<dbReference type="PANTHER" id="PTHR42724:SF1">
    <property type="entry name" value="TETRAACYLDISACCHARIDE 4'-KINASE, MITOCHONDRIAL-RELATED"/>
    <property type="match status" value="1"/>
</dbReference>
<keyword evidence="6" id="KW-0547">Nucleotide-binding</keyword>
<evidence type="ECO:0000256" key="7">
    <source>
        <dbReference type="ARBA" id="ARBA00022777"/>
    </source>
</evidence>
<keyword evidence="4" id="KW-0441">Lipid A biosynthesis</keyword>
<dbReference type="PANTHER" id="PTHR42724">
    <property type="entry name" value="TETRAACYLDISACCHARIDE 4'-KINASE"/>
    <property type="match status" value="1"/>
</dbReference>
<evidence type="ECO:0000256" key="8">
    <source>
        <dbReference type="ARBA" id="ARBA00022840"/>
    </source>
</evidence>
<reference evidence="10" key="1">
    <citation type="journal article" date="2008" name="ISME J.">
        <title>Genomic patterns of recombination, clonal divergence and environment in marine microbial populations.</title>
        <authorList>
            <person name="Konstantinidis K.T."/>
            <person name="Delong E.F."/>
        </authorList>
    </citation>
    <scope>NUCLEOTIDE SEQUENCE</scope>
</reference>
<protein>
    <recommendedName>
        <fullName evidence="2">tetraacyldisaccharide 4'-kinase</fullName>
        <ecNumber evidence="2">2.7.1.130</ecNumber>
    </recommendedName>
</protein>
<dbReference type="HAMAP" id="MF_00409">
    <property type="entry name" value="LpxK"/>
    <property type="match status" value="1"/>
</dbReference>
<name>B3T0R2_9ZZZZ</name>
<dbReference type="GO" id="GO:0009029">
    <property type="term" value="F:lipid-A 4'-kinase activity"/>
    <property type="evidence" value="ECO:0007669"/>
    <property type="project" value="UniProtKB-EC"/>
</dbReference>
<dbReference type="InterPro" id="IPR003758">
    <property type="entry name" value="LpxK"/>
</dbReference>
<keyword evidence="7 10" id="KW-0418">Kinase</keyword>
<dbReference type="EMBL" id="EU016568">
    <property type="protein sequence ID" value="ABZ06171.1"/>
    <property type="molecule type" value="Genomic_DNA"/>
</dbReference>
<accession>B3T0R2</accession>
<dbReference type="GO" id="GO:0005886">
    <property type="term" value="C:plasma membrane"/>
    <property type="evidence" value="ECO:0007669"/>
    <property type="project" value="TreeGrafter"/>
</dbReference>
<proteinExistence type="inferred from homology"/>
<keyword evidence="9" id="KW-0443">Lipid metabolism</keyword>
<dbReference type="NCBIfam" id="TIGR00682">
    <property type="entry name" value="lpxK"/>
    <property type="match status" value="1"/>
</dbReference>
<dbReference type="AlphaFoldDB" id="B3T0R2"/>
<evidence type="ECO:0000256" key="4">
    <source>
        <dbReference type="ARBA" id="ARBA00022556"/>
    </source>
</evidence>
<dbReference type="SUPFAM" id="SSF52540">
    <property type="entry name" value="P-loop containing nucleoside triphosphate hydrolases"/>
    <property type="match status" value="1"/>
</dbReference>
<dbReference type="UniPathway" id="UPA00359">
    <property type="reaction ID" value="UER00482"/>
</dbReference>
<organism evidence="10">
    <name type="scientific">uncultured marine microorganism HF4000_006O13</name>
    <dbReference type="NCBI Taxonomy" id="455509"/>
    <lineage>
        <taxon>unclassified sequences</taxon>
        <taxon>environmental samples</taxon>
    </lineage>
</organism>
<keyword evidence="5" id="KW-0808">Transferase</keyword>
<keyword evidence="8" id="KW-0067">ATP-binding</keyword>
<evidence type="ECO:0000256" key="9">
    <source>
        <dbReference type="ARBA" id="ARBA00023098"/>
    </source>
</evidence>
<evidence type="ECO:0000256" key="5">
    <source>
        <dbReference type="ARBA" id="ARBA00022679"/>
    </source>
</evidence>